<dbReference type="EMBL" id="CP054139">
    <property type="protein sequence ID" value="QKJ29450.1"/>
    <property type="molecule type" value="Genomic_DNA"/>
</dbReference>
<dbReference type="Pfam" id="PF01040">
    <property type="entry name" value="UbiA"/>
    <property type="match status" value="1"/>
</dbReference>
<proteinExistence type="inferred from homology"/>
<dbReference type="GO" id="GO:0006744">
    <property type="term" value="P:ubiquinone biosynthetic process"/>
    <property type="evidence" value="ECO:0007669"/>
    <property type="project" value="UniProtKB-KW"/>
</dbReference>
<evidence type="ECO:0000256" key="8">
    <source>
        <dbReference type="ARBA" id="ARBA00022692"/>
    </source>
</evidence>
<feature type="transmembrane region" description="Helical" evidence="12">
    <location>
        <begin position="259"/>
        <end position="278"/>
    </location>
</feature>
<feature type="transmembrane region" description="Helical" evidence="12">
    <location>
        <begin position="39"/>
        <end position="61"/>
    </location>
</feature>
<dbReference type="Gene3D" id="1.20.120.1780">
    <property type="entry name" value="UbiA prenyltransferase"/>
    <property type="match status" value="1"/>
</dbReference>
<evidence type="ECO:0000256" key="7">
    <source>
        <dbReference type="ARBA" id="ARBA00022688"/>
    </source>
</evidence>
<keyword evidence="9 12" id="KW-1133">Transmembrane helix</keyword>
<dbReference type="CDD" id="cd13959">
    <property type="entry name" value="PT_UbiA_COQ2"/>
    <property type="match status" value="1"/>
</dbReference>
<organism evidence="13 14">
    <name type="scientific">Mucilaginibacter mali</name>
    <dbReference type="NCBI Taxonomy" id="2740462"/>
    <lineage>
        <taxon>Bacteria</taxon>
        <taxon>Pseudomonadati</taxon>
        <taxon>Bacteroidota</taxon>
        <taxon>Sphingobacteriia</taxon>
        <taxon>Sphingobacteriales</taxon>
        <taxon>Sphingobacteriaceae</taxon>
        <taxon>Mucilaginibacter</taxon>
    </lineage>
</organism>
<dbReference type="AlphaFoldDB" id="A0A7D4QJ23"/>
<dbReference type="GO" id="GO:0008412">
    <property type="term" value="F:4-hydroxybenzoate polyprenyltransferase activity"/>
    <property type="evidence" value="ECO:0007669"/>
    <property type="project" value="UniProtKB-EC"/>
</dbReference>
<dbReference type="RefSeq" id="WP_173414144.1">
    <property type="nucleotide sequence ID" value="NZ_CP054139.1"/>
</dbReference>
<dbReference type="PANTHER" id="PTHR11048:SF28">
    <property type="entry name" value="4-HYDROXYBENZOATE POLYPRENYLTRANSFERASE, MITOCHONDRIAL"/>
    <property type="match status" value="1"/>
</dbReference>
<evidence type="ECO:0000256" key="12">
    <source>
        <dbReference type="SAM" id="Phobius"/>
    </source>
</evidence>
<feature type="transmembrane region" description="Helical" evidence="12">
    <location>
        <begin position="132"/>
        <end position="152"/>
    </location>
</feature>
<sequence length="293" mass="33149">MKKYLSLVTFSHTIFAMPFAFIGFFLAVTTTSHPFKWQLLVLMVLCMVFARNSAMAFNRYLDRDIDAKNPRTKQRDIPAGRITPQAGLTFTIINCLLFITTTWFINPLCFYLSPVALLVVLGYSATKRFTALCHLVLGLGLSLAPIGAYLVVTGEFQLLPLFFSLSVLCWVSGFDIIYALQDEDFDRSENLHSIPSYLGKINALRLSTFLHVLSAIFIMLPVFFTAVGVLYYVGIVFFCSMLVYQHLLVKPNDLSRVNFAFMTTNGIASVVFASLFLLDRVFVIHLWEHLGRM</sequence>
<evidence type="ECO:0000256" key="6">
    <source>
        <dbReference type="ARBA" id="ARBA00022679"/>
    </source>
</evidence>
<evidence type="ECO:0000256" key="3">
    <source>
        <dbReference type="ARBA" id="ARBA00005985"/>
    </source>
</evidence>
<feature type="transmembrane region" description="Helical" evidence="12">
    <location>
        <begin position="229"/>
        <end position="247"/>
    </location>
</feature>
<evidence type="ECO:0000256" key="2">
    <source>
        <dbReference type="ARBA" id="ARBA00004141"/>
    </source>
</evidence>
<feature type="transmembrane region" description="Helical" evidence="12">
    <location>
        <begin position="201"/>
        <end position="223"/>
    </location>
</feature>
<feature type="transmembrane region" description="Helical" evidence="12">
    <location>
        <begin position="105"/>
        <end position="125"/>
    </location>
</feature>
<evidence type="ECO:0000313" key="14">
    <source>
        <dbReference type="Proteomes" id="UP000505355"/>
    </source>
</evidence>
<feature type="transmembrane region" description="Helical" evidence="12">
    <location>
        <begin position="82"/>
        <end position="99"/>
    </location>
</feature>
<dbReference type="NCBIfam" id="TIGR01475">
    <property type="entry name" value="ubiA_other"/>
    <property type="match status" value="1"/>
</dbReference>
<feature type="transmembrane region" description="Helical" evidence="12">
    <location>
        <begin position="158"/>
        <end position="180"/>
    </location>
</feature>
<dbReference type="InterPro" id="IPR006371">
    <property type="entry name" value="Polyprenyltransferase_UbiA-li"/>
</dbReference>
<evidence type="ECO:0000313" key="13">
    <source>
        <dbReference type="EMBL" id="QKJ29450.1"/>
    </source>
</evidence>
<evidence type="ECO:0000256" key="1">
    <source>
        <dbReference type="ARBA" id="ARBA00001946"/>
    </source>
</evidence>
<dbReference type="InterPro" id="IPR039653">
    <property type="entry name" value="Prenyltransferase"/>
</dbReference>
<gene>
    <name evidence="13" type="ORF">HQ865_06675</name>
</gene>
<keyword evidence="7" id="KW-0831">Ubiquinone biosynthesis</keyword>
<keyword evidence="10 12" id="KW-0472">Membrane</keyword>
<evidence type="ECO:0000256" key="5">
    <source>
        <dbReference type="ARBA" id="ARBA00022519"/>
    </source>
</evidence>
<reference evidence="13 14" key="1">
    <citation type="submission" date="2020-05" db="EMBL/GenBank/DDBJ databases">
        <title>Mucilaginibacter mali sp. nov.</title>
        <authorList>
            <person name="Kim H.S."/>
            <person name="Lee K.C."/>
            <person name="Suh M.K."/>
            <person name="Kim J.-S."/>
            <person name="Han K.-I."/>
            <person name="Eom M.K."/>
            <person name="Shin Y.K."/>
            <person name="Lee J.-S."/>
        </authorList>
    </citation>
    <scope>NUCLEOTIDE SEQUENCE [LARGE SCALE GENOMIC DNA]</scope>
    <source>
        <strain evidence="13 14">G2-14</strain>
    </source>
</reference>
<evidence type="ECO:0000256" key="4">
    <source>
        <dbReference type="ARBA" id="ARBA00022475"/>
    </source>
</evidence>
<dbReference type="InterPro" id="IPR000537">
    <property type="entry name" value="UbiA_prenyltransferase"/>
</dbReference>
<feature type="transmembrane region" description="Helical" evidence="12">
    <location>
        <begin position="7"/>
        <end position="27"/>
    </location>
</feature>
<name>A0A7D4QJ23_9SPHI</name>
<dbReference type="Gene3D" id="1.10.357.140">
    <property type="entry name" value="UbiA prenyltransferase"/>
    <property type="match status" value="1"/>
</dbReference>
<dbReference type="GO" id="GO:0005886">
    <property type="term" value="C:plasma membrane"/>
    <property type="evidence" value="ECO:0007669"/>
    <property type="project" value="TreeGrafter"/>
</dbReference>
<dbReference type="PANTHER" id="PTHR11048">
    <property type="entry name" value="PRENYLTRANSFERASES"/>
    <property type="match status" value="1"/>
</dbReference>
<dbReference type="KEGG" id="mmab:HQ865_06675"/>
<protein>
    <recommendedName>
        <fullName evidence="11">4-hydroxybenzoate polyprenyltransferase</fullName>
        <ecNumber evidence="11">2.5.1.39</ecNumber>
    </recommendedName>
</protein>
<dbReference type="InterPro" id="IPR044878">
    <property type="entry name" value="UbiA_sf"/>
</dbReference>
<comment type="cofactor">
    <cofactor evidence="1">
        <name>Mg(2+)</name>
        <dbReference type="ChEBI" id="CHEBI:18420"/>
    </cofactor>
</comment>
<keyword evidence="14" id="KW-1185">Reference proteome</keyword>
<keyword evidence="8 12" id="KW-0812">Transmembrane</keyword>
<evidence type="ECO:0000256" key="11">
    <source>
        <dbReference type="ARBA" id="ARBA00034524"/>
    </source>
</evidence>
<comment type="subcellular location">
    <subcellularLocation>
        <location evidence="2">Membrane</location>
        <topology evidence="2">Multi-pass membrane protein</topology>
    </subcellularLocation>
</comment>
<keyword evidence="4" id="KW-1003">Cell membrane</keyword>
<keyword evidence="5" id="KW-0997">Cell inner membrane</keyword>
<keyword evidence="6 13" id="KW-0808">Transferase</keyword>
<dbReference type="Proteomes" id="UP000505355">
    <property type="component" value="Chromosome"/>
</dbReference>
<evidence type="ECO:0000256" key="10">
    <source>
        <dbReference type="ARBA" id="ARBA00023136"/>
    </source>
</evidence>
<dbReference type="FunFam" id="1.10.357.140:FF:000008">
    <property type="entry name" value="4-hydroxybenzoate octaprenyltransferase"/>
    <property type="match status" value="1"/>
</dbReference>
<comment type="similarity">
    <text evidence="3">Belongs to the UbiA prenyltransferase family.</text>
</comment>
<dbReference type="EC" id="2.5.1.39" evidence="11"/>
<accession>A0A7D4QJ23</accession>
<evidence type="ECO:0000256" key="9">
    <source>
        <dbReference type="ARBA" id="ARBA00022989"/>
    </source>
</evidence>
<dbReference type="FunFam" id="1.20.120.1780:FF:000001">
    <property type="entry name" value="4-hydroxybenzoate octaprenyltransferase"/>
    <property type="match status" value="1"/>
</dbReference>